<feature type="non-terminal residue" evidence="3">
    <location>
        <position position="92"/>
    </location>
</feature>
<name>A0A4S8LLC5_DENBC</name>
<gene>
    <name evidence="3" type="ORF">K435DRAFT_588784</name>
</gene>
<dbReference type="EMBL" id="ML179350">
    <property type="protein sequence ID" value="THU89994.1"/>
    <property type="molecule type" value="Genomic_DNA"/>
</dbReference>
<dbReference type="AlphaFoldDB" id="A0A4S8LLC5"/>
<feature type="signal peptide" evidence="1">
    <location>
        <begin position="1"/>
        <end position="21"/>
    </location>
</feature>
<evidence type="ECO:0000259" key="2">
    <source>
        <dbReference type="Pfam" id="PF18803"/>
    </source>
</evidence>
<dbReference type="Proteomes" id="UP000297245">
    <property type="component" value="Unassembled WGS sequence"/>
</dbReference>
<protein>
    <recommendedName>
        <fullName evidence="2">CxC2-like cysteine cluster KDZ transposase-associated domain-containing protein</fullName>
    </recommendedName>
</protein>
<sequence>KSWNGTYFKWVSLKRLGLVVQLGHLDSSSCPSHVPGPSKMIVIHTNGIHCIQMNYCGCSLSISTLTHCQHQKWEQLMHAHWFPGTHVQPKTA</sequence>
<evidence type="ECO:0000256" key="1">
    <source>
        <dbReference type="SAM" id="SignalP"/>
    </source>
</evidence>
<proteinExistence type="predicted"/>
<feature type="non-terminal residue" evidence="3">
    <location>
        <position position="1"/>
    </location>
</feature>
<feature type="domain" description="CxC2-like cysteine cluster KDZ transposase-associated" evidence="2">
    <location>
        <begin position="13"/>
        <end position="92"/>
    </location>
</feature>
<organism evidence="3 4">
    <name type="scientific">Dendrothele bispora (strain CBS 962.96)</name>
    <dbReference type="NCBI Taxonomy" id="1314807"/>
    <lineage>
        <taxon>Eukaryota</taxon>
        <taxon>Fungi</taxon>
        <taxon>Dikarya</taxon>
        <taxon>Basidiomycota</taxon>
        <taxon>Agaricomycotina</taxon>
        <taxon>Agaricomycetes</taxon>
        <taxon>Agaricomycetidae</taxon>
        <taxon>Agaricales</taxon>
        <taxon>Agaricales incertae sedis</taxon>
        <taxon>Dendrothele</taxon>
    </lineage>
</organism>
<reference evidence="3 4" key="1">
    <citation type="journal article" date="2019" name="Nat. Ecol. Evol.">
        <title>Megaphylogeny resolves global patterns of mushroom evolution.</title>
        <authorList>
            <person name="Varga T."/>
            <person name="Krizsan K."/>
            <person name="Foldi C."/>
            <person name="Dima B."/>
            <person name="Sanchez-Garcia M."/>
            <person name="Sanchez-Ramirez S."/>
            <person name="Szollosi G.J."/>
            <person name="Szarkandi J.G."/>
            <person name="Papp V."/>
            <person name="Albert L."/>
            <person name="Andreopoulos W."/>
            <person name="Angelini C."/>
            <person name="Antonin V."/>
            <person name="Barry K.W."/>
            <person name="Bougher N.L."/>
            <person name="Buchanan P."/>
            <person name="Buyck B."/>
            <person name="Bense V."/>
            <person name="Catcheside P."/>
            <person name="Chovatia M."/>
            <person name="Cooper J."/>
            <person name="Damon W."/>
            <person name="Desjardin D."/>
            <person name="Finy P."/>
            <person name="Geml J."/>
            <person name="Haridas S."/>
            <person name="Hughes K."/>
            <person name="Justo A."/>
            <person name="Karasinski D."/>
            <person name="Kautmanova I."/>
            <person name="Kiss B."/>
            <person name="Kocsube S."/>
            <person name="Kotiranta H."/>
            <person name="LaButti K.M."/>
            <person name="Lechner B.E."/>
            <person name="Liimatainen K."/>
            <person name="Lipzen A."/>
            <person name="Lukacs Z."/>
            <person name="Mihaltcheva S."/>
            <person name="Morgado L.N."/>
            <person name="Niskanen T."/>
            <person name="Noordeloos M.E."/>
            <person name="Ohm R.A."/>
            <person name="Ortiz-Santana B."/>
            <person name="Ovrebo C."/>
            <person name="Racz N."/>
            <person name="Riley R."/>
            <person name="Savchenko A."/>
            <person name="Shiryaev A."/>
            <person name="Soop K."/>
            <person name="Spirin V."/>
            <person name="Szebenyi C."/>
            <person name="Tomsovsky M."/>
            <person name="Tulloss R.E."/>
            <person name="Uehling J."/>
            <person name="Grigoriev I.V."/>
            <person name="Vagvolgyi C."/>
            <person name="Papp T."/>
            <person name="Martin F.M."/>
            <person name="Miettinen O."/>
            <person name="Hibbett D.S."/>
            <person name="Nagy L.G."/>
        </authorList>
    </citation>
    <scope>NUCLEOTIDE SEQUENCE [LARGE SCALE GENOMIC DNA]</scope>
    <source>
        <strain evidence="3 4">CBS 962.96</strain>
    </source>
</reference>
<feature type="chain" id="PRO_5020599437" description="CxC2-like cysteine cluster KDZ transposase-associated domain-containing protein" evidence="1">
    <location>
        <begin position="22"/>
        <end position="92"/>
    </location>
</feature>
<keyword evidence="1" id="KW-0732">Signal</keyword>
<evidence type="ECO:0000313" key="4">
    <source>
        <dbReference type="Proteomes" id="UP000297245"/>
    </source>
</evidence>
<dbReference type="OrthoDB" id="3004525at2759"/>
<dbReference type="Pfam" id="PF18803">
    <property type="entry name" value="CxC2"/>
    <property type="match status" value="1"/>
</dbReference>
<accession>A0A4S8LLC5</accession>
<keyword evidence="4" id="KW-1185">Reference proteome</keyword>
<evidence type="ECO:0000313" key="3">
    <source>
        <dbReference type="EMBL" id="THU89994.1"/>
    </source>
</evidence>
<dbReference type="InterPro" id="IPR041457">
    <property type="entry name" value="CxC2_KDZ-assoc"/>
</dbReference>